<protein>
    <submittedName>
        <fullName evidence="3">Uncharacterized protein</fullName>
    </submittedName>
</protein>
<keyword evidence="2" id="KW-0812">Transmembrane</keyword>
<evidence type="ECO:0000313" key="4">
    <source>
        <dbReference type="Proteomes" id="UP000217103"/>
    </source>
</evidence>
<organism evidence="3 4">
    <name type="scientific">Thermostaphylospora chromogena</name>
    <dbReference type="NCBI Taxonomy" id="35622"/>
    <lineage>
        <taxon>Bacteria</taxon>
        <taxon>Bacillati</taxon>
        <taxon>Actinomycetota</taxon>
        <taxon>Actinomycetes</taxon>
        <taxon>Streptosporangiales</taxon>
        <taxon>Thermomonosporaceae</taxon>
        <taxon>Thermostaphylospora</taxon>
    </lineage>
</organism>
<sequence>MANVKERATARRTSAAGTGGRGQTAREPKTADPKRDDGIGKTGAAAEAGEHDGGGFTLNLPVASIHIQGKRPHMPSLPHIDRREIGHAVNVTRSFLPPPERLLYYGGLGALAVLGAIEWPVAAAIGVGTMVAQRAIRKEAGPDTSPSAGDGGRSEKRRSTTAARAGRARTT</sequence>
<dbReference type="STRING" id="35622.SAMN04489764_1539"/>
<feature type="region of interest" description="Disordered" evidence="1">
    <location>
        <begin position="137"/>
        <end position="171"/>
    </location>
</feature>
<evidence type="ECO:0000256" key="1">
    <source>
        <dbReference type="SAM" id="MobiDB-lite"/>
    </source>
</evidence>
<dbReference type="EMBL" id="FNKK01000002">
    <property type="protein sequence ID" value="SDQ65098.1"/>
    <property type="molecule type" value="Genomic_DNA"/>
</dbReference>
<feature type="region of interest" description="Disordered" evidence="1">
    <location>
        <begin position="1"/>
        <end position="53"/>
    </location>
</feature>
<dbReference type="OrthoDB" id="3831210at2"/>
<reference evidence="3 4" key="1">
    <citation type="submission" date="2016-10" db="EMBL/GenBank/DDBJ databases">
        <authorList>
            <person name="de Groot N.N."/>
        </authorList>
    </citation>
    <scope>NUCLEOTIDE SEQUENCE [LARGE SCALE GENOMIC DNA]</scope>
    <source>
        <strain evidence="3 4">DSM 43794</strain>
    </source>
</reference>
<feature type="transmembrane region" description="Helical" evidence="2">
    <location>
        <begin position="102"/>
        <end position="128"/>
    </location>
</feature>
<dbReference type="RefSeq" id="WP_093258406.1">
    <property type="nucleotide sequence ID" value="NZ_FNKK01000002.1"/>
</dbReference>
<evidence type="ECO:0000256" key="2">
    <source>
        <dbReference type="SAM" id="Phobius"/>
    </source>
</evidence>
<keyword evidence="2" id="KW-1133">Transmembrane helix</keyword>
<keyword evidence="4" id="KW-1185">Reference proteome</keyword>
<name>A0A1H1CM23_9ACTN</name>
<dbReference type="AlphaFoldDB" id="A0A1H1CM23"/>
<dbReference type="Proteomes" id="UP000217103">
    <property type="component" value="Unassembled WGS sequence"/>
</dbReference>
<feature type="compositionally biased region" description="Basic and acidic residues" evidence="1">
    <location>
        <begin position="24"/>
        <end position="39"/>
    </location>
</feature>
<keyword evidence="2" id="KW-0472">Membrane</keyword>
<evidence type="ECO:0000313" key="3">
    <source>
        <dbReference type="EMBL" id="SDQ65098.1"/>
    </source>
</evidence>
<gene>
    <name evidence="3" type="ORF">SAMN04489764_1539</name>
</gene>
<proteinExistence type="predicted"/>
<accession>A0A1H1CM23</accession>